<feature type="domain" description="TonB-dependent receptor plug" evidence="9">
    <location>
        <begin position="116"/>
        <end position="223"/>
    </location>
</feature>
<dbReference type="SUPFAM" id="SSF56935">
    <property type="entry name" value="Porins"/>
    <property type="match status" value="1"/>
</dbReference>
<evidence type="ECO:0000256" key="6">
    <source>
        <dbReference type="ARBA" id="ARBA00023237"/>
    </source>
</evidence>
<sequence length="1056" mass="115905">MKKSRLNWFYASLLLLSVSAGYAQDKKLTGVVSEGGLPLPGVTVMIKGSDKGTQTDLNGNYSLNVQKGDVLVFSFVGMNDVTHKVGDAPVYNVSMTGDSGNELDAIVVTAYGTQSKASVAGSIATVKAEEIQNVVATNVTQGLVGKVGGVQIYNASGAPGQAPVIRFRGVGSISASADPLIVLDGVPYNGTMNSINTADIDNISFLKDASAAALYGNRGANGVIIITTKKGASGKVKVTVDSKIGIADKNYREYDRLTSPSEYYKGYHQALRGTYLRAGAEDWKDAGRYASANLIGRNGSIAASSRGSGLGYNIYNVANTEVVLPDGTFNPNASLLYHENWDDYVYRSGVVSQNNISVAGGTDDTKYYLSFGHDSNDGIVDTQSYIRTMTRMNIDSKINETFNVGGSLSYSNINQKDPMGGGYATGGSSAFVDPFFWTNIIAPIYPVHAYDKTGNIMRNELGDVLYDDGAGKISPFSRPFGSGSSPYAEGINNHRKNTINQLFGTGYINVNLYDGLSFKYVLSGDFYNSMLRQTQNPTYGSGTIPNGRVYQTDRTVFSVTNQQLLSYSKWFGQHSVDILLGHETMIKNDDDMFVHRTNLLFPDSPYINHAAVVAEATGGNKEYTLEGYFARLNYGYDNKYFVNASIRRDASSYFHPDNKWGTFFGVGGAWMVSKENFMKDVSWLDNLKFKISYGEQGNDNLGTMNPYQDKWEVMPSFDGGAPIVITQTFQGNKNITWEKNKNFNVGFEGTVLNGRLTVDAEYFERKVDDMLFYVPKPMTTGVSSMPYNAGNMTNKGFEVTLTGDVIRTNDLRVSLNVNATHYKNKITKLPAEQERIIAGQFIRETGGSIYDYYMKEYVGVNKENGNAQFIKIGKDGERIVVEDWNAATDQNIGKSALPKLYGGFGLNVEYKGFDLNAAFAYQVGGYGMDAKYYNYFALKAGQNLHKDYTNAWTPENVNGSMPMLYVSDANSAYSRSTMHLIKSDYLSLQNVTLGYKFKPEVTKVLGISSLRVYALIDNPVLWSKRKGYDPRLNLNGTNGSGYSLYSTYMFGVNLSL</sequence>
<dbReference type="PROSITE" id="PS52016">
    <property type="entry name" value="TONB_DEPENDENT_REC_3"/>
    <property type="match status" value="1"/>
</dbReference>
<dbReference type="NCBIfam" id="TIGR04057">
    <property type="entry name" value="SusC_RagA_signa"/>
    <property type="match status" value="1"/>
</dbReference>
<reference evidence="10 11" key="1">
    <citation type="submission" date="2016-10" db="EMBL/GenBank/DDBJ databases">
        <authorList>
            <person name="Varghese N."/>
            <person name="Submissions S."/>
        </authorList>
    </citation>
    <scope>NUCLEOTIDE SEQUENCE [LARGE SCALE GENOMIC DNA]</scope>
    <source>
        <strain evidence="11">DSM 19823 / KCTC 23066 / CCTCC M 208030 / D25</strain>
    </source>
</reference>
<keyword evidence="5 7" id="KW-0472">Membrane</keyword>
<evidence type="ECO:0000256" key="7">
    <source>
        <dbReference type="PROSITE-ProRule" id="PRU01360"/>
    </source>
</evidence>
<dbReference type="Pfam" id="PF13715">
    <property type="entry name" value="CarbopepD_reg_2"/>
    <property type="match status" value="1"/>
</dbReference>
<proteinExistence type="inferred from homology"/>
<keyword evidence="2 7" id="KW-0813">Transport</keyword>
<dbReference type="GO" id="GO:0009279">
    <property type="term" value="C:cell outer membrane"/>
    <property type="evidence" value="ECO:0007669"/>
    <property type="project" value="UniProtKB-SubCell"/>
</dbReference>
<dbReference type="InterPro" id="IPR036942">
    <property type="entry name" value="Beta-barrel_TonB_sf"/>
</dbReference>
<dbReference type="InterPro" id="IPR023996">
    <property type="entry name" value="TonB-dep_OMP_SusC/RagA"/>
</dbReference>
<dbReference type="NCBIfam" id="TIGR04056">
    <property type="entry name" value="OMP_RagA_SusC"/>
    <property type="match status" value="1"/>
</dbReference>
<keyword evidence="3 7" id="KW-1134">Transmembrane beta strand</keyword>
<evidence type="ECO:0000256" key="1">
    <source>
        <dbReference type="ARBA" id="ARBA00004571"/>
    </source>
</evidence>
<gene>
    <name evidence="10" type="ORF">SAMN04488089_104112</name>
</gene>
<dbReference type="InterPro" id="IPR037066">
    <property type="entry name" value="Plug_dom_sf"/>
</dbReference>
<evidence type="ECO:0000313" key="11">
    <source>
        <dbReference type="Proteomes" id="UP000183496"/>
    </source>
</evidence>
<evidence type="ECO:0000256" key="4">
    <source>
        <dbReference type="ARBA" id="ARBA00022692"/>
    </source>
</evidence>
<dbReference type="RefSeq" id="WP_158438877.1">
    <property type="nucleotide sequence ID" value="NZ_CP010817.1"/>
</dbReference>
<keyword evidence="6 7" id="KW-0998">Cell outer membrane</keyword>
<protein>
    <submittedName>
        <fullName evidence="10">TonB-linked outer membrane protein, SusC/RagA family</fullName>
    </submittedName>
</protein>
<dbReference type="InterPro" id="IPR023997">
    <property type="entry name" value="TonB-dep_OMP_SusC/RagA_CS"/>
</dbReference>
<evidence type="ECO:0000256" key="3">
    <source>
        <dbReference type="ARBA" id="ARBA00022452"/>
    </source>
</evidence>
<evidence type="ECO:0000313" key="10">
    <source>
        <dbReference type="EMBL" id="SEQ57950.1"/>
    </source>
</evidence>
<dbReference type="EMBL" id="FOFY01000004">
    <property type="protein sequence ID" value="SEQ57950.1"/>
    <property type="molecule type" value="Genomic_DNA"/>
</dbReference>
<comment type="subcellular location">
    <subcellularLocation>
        <location evidence="1 7">Cell outer membrane</location>
        <topology evidence="1 7">Multi-pass membrane protein</topology>
    </subcellularLocation>
</comment>
<dbReference type="InterPro" id="IPR012910">
    <property type="entry name" value="Plug_dom"/>
</dbReference>
<dbReference type="InterPro" id="IPR008969">
    <property type="entry name" value="CarboxyPept-like_regulatory"/>
</dbReference>
<comment type="caution">
    <text evidence="10">The sequence shown here is derived from an EMBL/GenBank/DDBJ whole genome shotgun (WGS) entry which is preliminary data.</text>
</comment>
<accession>A0AAJ5BDG2</accession>
<evidence type="ECO:0000256" key="8">
    <source>
        <dbReference type="SAM" id="SignalP"/>
    </source>
</evidence>
<dbReference type="Gene3D" id="2.60.40.1120">
    <property type="entry name" value="Carboxypeptidase-like, regulatory domain"/>
    <property type="match status" value="1"/>
</dbReference>
<evidence type="ECO:0000259" key="9">
    <source>
        <dbReference type="Pfam" id="PF07715"/>
    </source>
</evidence>
<keyword evidence="11" id="KW-1185">Reference proteome</keyword>
<dbReference type="SUPFAM" id="SSF49464">
    <property type="entry name" value="Carboxypeptidase regulatory domain-like"/>
    <property type="match status" value="1"/>
</dbReference>
<dbReference type="Proteomes" id="UP000183496">
    <property type="component" value="Unassembled WGS sequence"/>
</dbReference>
<dbReference type="Pfam" id="PF07715">
    <property type="entry name" value="Plug"/>
    <property type="match status" value="1"/>
</dbReference>
<organism evidence="10 11">
    <name type="scientific">Myroides profundi</name>
    <dbReference type="NCBI Taxonomy" id="480520"/>
    <lineage>
        <taxon>Bacteria</taxon>
        <taxon>Pseudomonadati</taxon>
        <taxon>Bacteroidota</taxon>
        <taxon>Flavobacteriia</taxon>
        <taxon>Flavobacteriales</taxon>
        <taxon>Flavobacteriaceae</taxon>
        <taxon>Myroides</taxon>
    </lineage>
</organism>
<dbReference type="Gene3D" id="2.170.130.10">
    <property type="entry name" value="TonB-dependent receptor, plug domain"/>
    <property type="match status" value="1"/>
</dbReference>
<dbReference type="AlphaFoldDB" id="A0AAJ5BDG2"/>
<name>A0AAJ5BDG2_MYRPR</name>
<feature type="chain" id="PRO_5042474291" evidence="8">
    <location>
        <begin position="24"/>
        <end position="1056"/>
    </location>
</feature>
<keyword evidence="8" id="KW-0732">Signal</keyword>
<comment type="similarity">
    <text evidence="7">Belongs to the TonB-dependent receptor family.</text>
</comment>
<dbReference type="InterPro" id="IPR039426">
    <property type="entry name" value="TonB-dep_rcpt-like"/>
</dbReference>
<feature type="signal peptide" evidence="8">
    <location>
        <begin position="1"/>
        <end position="23"/>
    </location>
</feature>
<evidence type="ECO:0000256" key="5">
    <source>
        <dbReference type="ARBA" id="ARBA00023136"/>
    </source>
</evidence>
<evidence type="ECO:0000256" key="2">
    <source>
        <dbReference type="ARBA" id="ARBA00022448"/>
    </source>
</evidence>
<keyword evidence="4 7" id="KW-0812">Transmembrane</keyword>
<dbReference type="Gene3D" id="2.40.170.20">
    <property type="entry name" value="TonB-dependent receptor, beta-barrel domain"/>
    <property type="match status" value="1"/>
</dbReference>